<organism evidence="4">
    <name type="scientific">Onchocerca ochengi</name>
    <name type="common">Filarial nematode worm</name>
    <dbReference type="NCBI Taxonomy" id="42157"/>
    <lineage>
        <taxon>Eukaryota</taxon>
        <taxon>Metazoa</taxon>
        <taxon>Ecdysozoa</taxon>
        <taxon>Nematoda</taxon>
        <taxon>Chromadorea</taxon>
        <taxon>Rhabditida</taxon>
        <taxon>Spirurina</taxon>
        <taxon>Spiruromorpha</taxon>
        <taxon>Filarioidea</taxon>
        <taxon>Onchocercidae</taxon>
        <taxon>Onchocerca</taxon>
    </lineage>
</organism>
<reference evidence="4" key="1">
    <citation type="submission" date="2016-06" db="UniProtKB">
        <authorList>
            <consortium name="WormBaseParasite"/>
        </authorList>
    </citation>
    <scope>IDENTIFICATION</scope>
</reference>
<proteinExistence type="predicted"/>
<feature type="compositionally biased region" description="Acidic residues" evidence="1">
    <location>
        <begin position="22"/>
        <end position="36"/>
    </location>
</feature>
<evidence type="ECO:0000313" key="3">
    <source>
        <dbReference type="Proteomes" id="UP000271087"/>
    </source>
</evidence>
<accession>A0A182EW94</accession>
<evidence type="ECO:0000313" key="4">
    <source>
        <dbReference type="WBParaSite" id="nOo.2.0.1.t12440-RA"/>
    </source>
</evidence>
<reference evidence="2 3" key="2">
    <citation type="submission" date="2018-08" db="EMBL/GenBank/DDBJ databases">
        <authorList>
            <person name="Laetsch R D."/>
            <person name="Stevens L."/>
            <person name="Kumar S."/>
            <person name="Blaxter L. M."/>
        </authorList>
    </citation>
    <scope>NUCLEOTIDE SEQUENCE [LARGE SCALE GENOMIC DNA]</scope>
</reference>
<evidence type="ECO:0000256" key="1">
    <source>
        <dbReference type="SAM" id="MobiDB-lite"/>
    </source>
</evidence>
<dbReference type="AlphaFoldDB" id="A0A182EW94"/>
<dbReference type="WBParaSite" id="nOo.2.0.1.t12440-RA">
    <property type="protein sequence ID" value="nOo.2.0.1.t12440-RA"/>
    <property type="gene ID" value="nOo.2.0.1.g12440"/>
</dbReference>
<keyword evidence="3" id="KW-1185">Reference proteome</keyword>
<sequence>MFGDFRANNDSDNDDKIGKADTDDDDADDDDGDDDNDRSLIVELVDDEEKQGKYDRIEFSGFLTPKLEEFRCNDDKFDCDDRELVGIIAEDEAEQSKRTCLRLENEAIRFSLRLFFPSFRNFHSTNTFNDLIAICSIDKYF</sequence>
<name>A0A182EW94_ONCOC</name>
<gene>
    <name evidence="2" type="ORF">NOO_LOCUS12440</name>
</gene>
<evidence type="ECO:0000313" key="2">
    <source>
        <dbReference type="EMBL" id="VDM99015.1"/>
    </source>
</evidence>
<protein>
    <submittedName>
        <fullName evidence="2 4">Uncharacterized protein</fullName>
    </submittedName>
</protein>
<dbReference type="EMBL" id="UYRW01010657">
    <property type="protein sequence ID" value="VDM99015.1"/>
    <property type="molecule type" value="Genomic_DNA"/>
</dbReference>
<feature type="region of interest" description="Disordered" evidence="1">
    <location>
        <begin position="1"/>
        <end position="39"/>
    </location>
</feature>
<dbReference type="Proteomes" id="UP000271087">
    <property type="component" value="Unassembled WGS sequence"/>
</dbReference>